<organism evidence="1 2">
    <name type="scientific">Chenopodium quinoa</name>
    <name type="common">Quinoa</name>
    <dbReference type="NCBI Taxonomy" id="63459"/>
    <lineage>
        <taxon>Eukaryota</taxon>
        <taxon>Viridiplantae</taxon>
        <taxon>Streptophyta</taxon>
        <taxon>Embryophyta</taxon>
        <taxon>Tracheophyta</taxon>
        <taxon>Spermatophyta</taxon>
        <taxon>Magnoliopsida</taxon>
        <taxon>eudicotyledons</taxon>
        <taxon>Gunneridae</taxon>
        <taxon>Pentapetalae</taxon>
        <taxon>Caryophyllales</taxon>
        <taxon>Chenopodiaceae</taxon>
        <taxon>Chenopodioideae</taxon>
        <taxon>Atripliceae</taxon>
        <taxon>Chenopodium</taxon>
    </lineage>
</organism>
<dbReference type="EnsemblPlants" id="AUR62027644-RA">
    <property type="protein sequence ID" value="AUR62027644-RA:cds"/>
    <property type="gene ID" value="AUR62027644"/>
</dbReference>
<dbReference type="PANTHER" id="PTHR47718">
    <property type="entry name" value="OS01G0519700 PROTEIN"/>
    <property type="match status" value="1"/>
</dbReference>
<evidence type="ECO:0000313" key="1">
    <source>
        <dbReference type="EnsemblPlants" id="AUR62027644-RA:cds"/>
    </source>
</evidence>
<proteinExistence type="predicted"/>
<reference evidence="1" key="2">
    <citation type="submission" date="2021-03" db="UniProtKB">
        <authorList>
            <consortium name="EnsemblPlants"/>
        </authorList>
    </citation>
    <scope>IDENTIFICATION</scope>
</reference>
<reference evidence="1" key="1">
    <citation type="journal article" date="2017" name="Nature">
        <title>The genome of Chenopodium quinoa.</title>
        <authorList>
            <person name="Jarvis D.E."/>
            <person name="Ho Y.S."/>
            <person name="Lightfoot D.J."/>
            <person name="Schmoeckel S.M."/>
            <person name="Li B."/>
            <person name="Borm T.J.A."/>
            <person name="Ohyanagi H."/>
            <person name="Mineta K."/>
            <person name="Michell C.T."/>
            <person name="Saber N."/>
            <person name="Kharbatia N.M."/>
            <person name="Rupper R.R."/>
            <person name="Sharp A.R."/>
            <person name="Dally N."/>
            <person name="Boughton B.A."/>
            <person name="Woo Y.H."/>
            <person name="Gao G."/>
            <person name="Schijlen E.G.W.M."/>
            <person name="Guo X."/>
            <person name="Momin A.A."/>
            <person name="Negrao S."/>
            <person name="Al-Babili S."/>
            <person name="Gehring C."/>
            <person name="Roessner U."/>
            <person name="Jung C."/>
            <person name="Murphy K."/>
            <person name="Arold S.T."/>
            <person name="Gojobori T."/>
            <person name="van der Linden C.G."/>
            <person name="van Loo E.N."/>
            <person name="Jellen E.N."/>
            <person name="Maughan P.J."/>
            <person name="Tester M."/>
        </authorList>
    </citation>
    <scope>NUCLEOTIDE SEQUENCE [LARGE SCALE GENOMIC DNA]</scope>
    <source>
        <strain evidence="1">cv. PI 614886</strain>
    </source>
</reference>
<protein>
    <recommendedName>
        <fullName evidence="3">Protein FAR1-RELATED SEQUENCE</fullName>
    </recommendedName>
</protein>
<evidence type="ECO:0008006" key="3">
    <source>
        <dbReference type="Google" id="ProtNLM"/>
    </source>
</evidence>
<accession>A0A803MDV1</accession>
<dbReference type="AlphaFoldDB" id="A0A803MDV1"/>
<dbReference type="Gramene" id="AUR62027644-RA">
    <property type="protein sequence ID" value="AUR62027644-RA:cds"/>
    <property type="gene ID" value="AUR62027644"/>
</dbReference>
<dbReference type="Proteomes" id="UP000596660">
    <property type="component" value="Unplaced"/>
</dbReference>
<dbReference type="PANTHER" id="PTHR47718:SF17">
    <property type="entry name" value="PROTEIN FAR1-RELATED SEQUENCE 5-LIKE"/>
    <property type="match status" value="1"/>
</dbReference>
<keyword evidence="2" id="KW-1185">Reference proteome</keyword>
<evidence type="ECO:0000313" key="2">
    <source>
        <dbReference type="Proteomes" id="UP000596660"/>
    </source>
</evidence>
<name>A0A803MDV1_CHEQI</name>
<sequence>MENYSIQSIELDLNQNIQDTIENFDINAINFDLNEVLEDGEQTTIEAEDENEVQEKNQPLMQDQGANNNDEISGWLVGKTRATFAEIHEFYCQNAAAVGFSVRKAKQTSKIGTKDIITKKFFVSSTAGLRNSDKLNEEGQFEIVQHVLVHNHPLTRPQWNHFHRLERAMIGIKGQAIEARQESGLKPMESFNYMLNDAGGEDAIGHIVKDHMNYCYKLKIKAIEGGDSQVVCDKLQEAYSEDPNFFF</sequence>